<keyword evidence="4" id="KW-1185">Reference proteome</keyword>
<protein>
    <recommendedName>
        <fullName evidence="6">Lipoprotein</fullName>
    </recommendedName>
</protein>
<dbReference type="EMBL" id="CP025084">
    <property type="protein sequence ID" value="AUH05448.1"/>
    <property type="molecule type" value="Genomic_DNA"/>
</dbReference>
<reference evidence="3" key="2">
    <citation type="submission" date="2013-09" db="EMBL/GenBank/DDBJ databases">
        <authorList>
            <person name="Wang G."/>
            <person name="Yang Y."/>
            <person name="Su Y."/>
        </authorList>
    </citation>
    <scope>NUCLEOTIDE SEQUENCE</scope>
    <source>
        <strain evidence="3">ATCC 39006</strain>
    </source>
</reference>
<feature type="signal peptide" evidence="1">
    <location>
        <begin position="1"/>
        <end position="30"/>
    </location>
</feature>
<evidence type="ECO:0000313" key="5">
    <source>
        <dbReference type="Proteomes" id="UP000233778"/>
    </source>
</evidence>
<dbReference type="Proteomes" id="UP000233778">
    <property type="component" value="Chromosome"/>
</dbReference>
<sequence>MLRREKILGGIISLFSAMTLYASLACSAQAAPDPAIVGVIASNGLDNTRVMTMYKNGTLQLTTDTANKIILTNPKAAKSNIDAAHSMYWYRGMGIAEYKQFDTNRYKIIPCVSQASFCGIAPEYDYSASYLTIKDPGVMILFSTIEPGWLYDDFTTKHHCQIKAEGGGTYGLGITGTSASCDATYKKKGIGNVFNGWLQAPQKIEPIIAYVLLPKKA</sequence>
<evidence type="ECO:0000313" key="3">
    <source>
        <dbReference type="EMBL" id="AUH05448.1"/>
    </source>
</evidence>
<proteinExistence type="predicted"/>
<feature type="chain" id="PRO_5036041049" description="Lipoprotein" evidence="1">
    <location>
        <begin position="31"/>
        <end position="217"/>
    </location>
</feature>
<dbReference type="KEGG" id="sera:Ser39006_015675"/>
<evidence type="ECO:0000313" key="4">
    <source>
        <dbReference type="Proteomes" id="UP000017700"/>
    </source>
</evidence>
<organism evidence="3 4">
    <name type="scientific">Serratia sp. (strain ATCC 39006)</name>
    <name type="common">Prodigiosinella confusarubida</name>
    <dbReference type="NCBI Taxonomy" id="104623"/>
    <lineage>
        <taxon>Bacteria</taxon>
        <taxon>Pseudomonadati</taxon>
        <taxon>Pseudomonadota</taxon>
        <taxon>Gammaproteobacteria</taxon>
        <taxon>Enterobacterales</taxon>
        <taxon>Pectobacteriaceae</taxon>
        <taxon>Prodigiosinella</taxon>
    </lineage>
</organism>
<keyword evidence="1" id="KW-0732">Signal</keyword>
<reference evidence="2 5" key="3">
    <citation type="submission" date="2017-11" db="EMBL/GenBank/DDBJ databases">
        <title>Complete genome sequence of Serratia sp. ATCC 39006 LacA.</title>
        <authorList>
            <person name="Hampton H.G."/>
            <person name="Jackson S.A."/>
            <person name="Jauregui R."/>
            <person name="Poulter G.T.M."/>
            <person name="Salmond G.P.C."/>
            <person name="Fineran P.C."/>
        </authorList>
    </citation>
    <scope>NUCLEOTIDE SEQUENCE [LARGE SCALE GENOMIC DNA]</scope>
    <source>
        <strain evidence="2 5">ATCC 39006</strain>
    </source>
</reference>
<reference evidence="3 4" key="1">
    <citation type="journal article" date="2013" name="Genome Announc.">
        <title>Draft genome sequence of Serratia sp. strain ATCC 39006, a model bacterium for analysis of the biosynthesis and regulation of prodigiosin, a carbapenem, and gas vesicles.</title>
        <authorList>
            <person name="Fineran P.C."/>
            <person name="Iglesias Cans M.C."/>
            <person name="Ramsay J.P."/>
            <person name="Wilf N.M."/>
            <person name="Cossyleon D."/>
            <person name="McNeil M.B."/>
            <person name="Williamson N.R."/>
            <person name="Monson R.E."/>
            <person name="Becher S.A."/>
            <person name="Stanton J.A."/>
            <person name="Brugger K."/>
            <person name="Brown S.D."/>
            <person name="Salmond G.P."/>
        </authorList>
    </citation>
    <scope>NUCLEOTIDE SEQUENCE [LARGE SCALE GENOMIC DNA]</scope>
    <source>
        <strain evidence="3">ATCC 39006</strain>
        <strain evidence="4">ATCC 39006 / SC 11482</strain>
    </source>
</reference>
<evidence type="ECO:0008006" key="6">
    <source>
        <dbReference type="Google" id="ProtNLM"/>
    </source>
</evidence>
<dbReference type="AlphaFoldDB" id="A0A2I5T987"/>
<dbReference type="Proteomes" id="UP000017700">
    <property type="component" value="Chromosome"/>
</dbReference>
<evidence type="ECO:0000313" key="2">
    <source>
        <dbReference type="EMBL" id="AUH01127.1"/>
    </source>
</evidence>
<dbReference type="OrthoDB" id="6431170at2"/>
<dbReference type="KEGG" id="serq:CWC46_15670"/>
<gene>
    <name evidence="2" type="ORF">CWC46_15670</name>
    <name evidence="3" type="ORF">Ser39006_015675</name>
</gene>
<dbReference type="PROSITE" id="PS51257">
    <property type="entry name" value="PROKAR_LIPOPROTEIN"/>
    <property type="match status" value="1"/>
</dbReference>
<evidence type="ECO:0000256" key="1">
    <source>
        <dbReference type="SAM" id="SignalP"/>
    </source>
</evidence>
<reference evidence="3" key="4">
    <citation type="submission" date="2017-11" db="EMBL/GenBank/DDBJ databases">
        <title>Complete genome sequence of Serratia sp. ATCC 39006.</title>
        <authorList>
            <person name="Hampton H.G."/>
            <person name="Jackson S.A."/>
            <person name="Jauregui R."/>
            <person name="Poulter G.T.M."/>
            <person name="Salmond G.P.C."/>
            <person name="Fineran P.C."/>
        </authorList>
    </citation>
    <scope>NUCLEOTIDE SEQUENCE</scope>
    <source>
        <strain evidence="3">ATCC 39006</strain>
    </source>
</reference>
<name>A0A2I5T987_SERS3</name>
<dbReference type="RefSeq" id="WP_021015613.1">
    <property type="nucleotide sequence ID" value="NZ_CP025084.1"/>
</dbReference>
<dbReference type="EMBL" id="CP025085">
    <property type="protein sequence ID" value="AUH01127.1"/>
    <property type="molecule type" value="Genomic_DNA"/>
</dbReference>
<accession>A0A2I5T987</accession>